<dbReference type="Gene3D" id="3.30.300.30">
    <property type="match status" value="1"/>
</dbReference>
<evidence type="ECO:0000259" key="23">
    <source>
        <dbReference type="Pfam" id="PF00501"/>
    </source>
</evidence>
<dbReference type="GO" id="GO:0005789">
    <property type="term" value="C:endoplasmic reticulum membrane"/>
    <property type="evidence" value="ECO:0007669"/>
    <property type="project" value="TreeGrafter"/>
</dbReference>
<keyword evidence="26" id="KW-1185">Reference proteome</keyword>
<keyword evidence="8" id="KW-0443">Lipid metabolism</keyword>
<evidence type="ECO:0000256" key="4">
    <source>
        <dbReference type="ARBA" id="ARBA00022475"/>
    </source>
</evidence>
<dbReference type="InterPro" id="IPR000873">
    <property type="entry name" value="AMP-dep_synth/lig_dom"/>
</dbReference>
<dbReference type="FunFam" id="3.30.300.30:FF:000002">
    <property type="entry name" value="Long-chain fatty acid transport protein 1"/>
    <property type="match status" value="1"/>
</dbReference>
<comment type="caution">
    <text evidence="25">The sequence shown here is derived from an EMBL/GenBank/DDBJ whole genome shotgun (WGS) entry which is preliminary data.</text>
</comment>
<keyword evidence="4" id="KW-1003">Cell membrane</keyword>
<evidence type="ECO:0000256" key="10">
    <source>
        <dbReference type="ARBA" id="ARBA00022989"/>
    </source>
</evidence>
<feature type="domain" description="AMP-dependent synthetase/ligase" evidence="23">
    <location>
        <begin position="65"/>
        <end position="373"/>
    </location>
</feature>
<comment type="similarity">
    <text evidence="2">Belongs to the ATP-dependent AMP-binding enzyme family.</text>
</comment>
<evidence type="ECO:0000256" key="14">
    <source>
        <dbReference type="ARBA" id="ARBA00026121"/>
    </source>
</evidence>
<evidence type="ECO:0000313" key="25">
    <source>
        <dbReference type="EMBL" id="KAK4885883.1"/>
    </source>
</evidence>
<accession>A0AAN7SR51</accession>
<dbReference type="GO" id="GO:0005524">
    <property type="term" value="F:ATP binding"/>
    <property type="evidence" value="ECO:0007669"/>
    <property type="project" value="UniProtKB-KW"/>
</dbReference>
<keyword evidence="13" id="KW-0576">Peroxisome</keyword>
<dbReference type="InterPro" id="IPR045851">
    <property type="entry name" value="AMP-bd_C_sf"/>
</dbReference>
<evidence type="ECO:0000256" key="16">
    <source>
        <dbReference type="ARBA" id="ARBA00041297"/>
    </source>
</evidence>
<evidence type="ECO:0000256" key="1">
    <source>
        <dbReference type="ARBA" id="ARBA00004651"/>
    </source>
</evidence>
<evidence type="ECO:0000256" key="2">
    <source>
        <dbReference type="ARBA" id="ARBA00006432"/>
    </source>
</evidence>
<organism evidence="25 26">
    <name type="scientific">Aquatica leii</name>
    <dbReference type="NCBI Taxonomy" id="1421715"/>
    <lineage>
        <taxon>Eukaryota</taxon>
        <taxon>Metazoa</taxon>
        <taxon>Ecdysozoa</taxon>
        <taxon>Arthropoda</taxon>
        <taxon>Hexapoda</taxon>
        <taxon>Insecta</taxon>
        <taxon>Pterygota</taxon>
        <taxon>Neoptera</taxon>
        <taxon>Endopterygota</taxon>
        <taxon>Coleoptera</taxon>
        <taxon>Polyphaga</taxon>
        <taxon>Elateriformia</taxon>
        <taxon>Elateroidea</taxon>
        <taxon>Lampyridae</taxon>
        <taxon>Luciolinae</taxon>
        <taxon>Aquatica</taxon>
    </lineage>
</organism>
<keyword evidence="6" id="KW-0812">Transmembrane</keyword>
<dbReference type="EMBL" id="JARPUR010000001">
    <property type="protein sequence ID" value="KAK4885883.1"/>
    <property type="molecule type" value="Genomic_DNA"/>
</dbReference>
<evidence type="ECO:0000256" key="11">
    <source>
        <dbReference type="ARBA" id="ARBA00023055"/>
    </source>
</evidence>
<dbReference type="SUPFAM" id="SSF56801">
    <property type="entry name" value="Acetyl-CoA synthetase-like"/>
    <property type="match status" value="1"/>
</dbReference>
<reference evidence="26" key="1">
    <citation type="submission" date="2023-01" db="EMBL/GenBank/DDBJ databases">
        <title>Key to firefly adult light organ development and bioluminescence: homeobox transcription factors regulate luciferase expression and transportation to peroxisome.</title>
        <authorList>
            <person name="Fu X."/>
        </authorList>
    </citation>
    <scope>NUCLEOTIDE SEQUENCE [LARGE SCALE GENOMIC DNA]</scope>
</reference>
<evidence type="ECO:0000256" key="13">
    <source>
        <dbReference type="ARBA" id="ARBA00023140"/>
    </source>
</evidence>
<keyword evidence="12" id="KW-0472">Membrane</keyword>
<dbReference type="FunFam" id="3.40.50.12780:FF:000019">
    <property type="entry name" value="Long-chain fatty acid transporter"/>
    <property type="match status" value="1"/>
</dbReference>
<keyword evidence="22" id="KW-0732">Signal</keyword>
<dbReference type="Pfam" id="PF13193">
    <property type="entry name" value="AMP-binding_C"/>
    <property type="match status" value="1"/>
</dbReference>
<dbReference type="NCBIfam" id="NF006134">
    <property type="entry name" value="PRK08279.1"/>
    <property type="match status" value="1"/>
</dbReference>
<evidence type="ECO:0000256" key="3">
    <source>
        <dbReference type="ARBA" id="ARBA00022448"/>
    </source>
</evidence>
<keyword evidence="11" id="KW-0445">Lipid transport</keyword>
<dbReference type="InterPro" id="IPR042099">
    <property type="entry name" value="ANL_N_sf"/>
</dbReference>
<dbReference type="AlphaFoldDB" id="A0AAN7SR51"/>
<dbReference type="PROSITE" id="PS00455">
    <property type="entry name" value="AMP_BINDING"/>
    <property type="match status" value="1"/>
</dbReference>
<keyword evidence="7" id="KW-0547">Nucleotide-binding</keyword>
<evidence type="ECO:0000256" key="15">
    <source>
        <dbReference type="ARBA" id="ARBA00036527"/>
    </source>
</evidence>
<evidence type="ECO:0000256" key="8">
    <source>
        <dbReference type="ARBA" id="ARBA00022832"/>
    </source>
</evidence>
<gene>
    <name evidence="25" type="ORF">RN001_002154</name>
</gene>
<dbReference type="GO" id="GO:0005324">
    <property type="term" value="F:long-chain fatty acid transmembrane transporter activity"/>
    <property type="evidence" value="ECO:0007669"/>
    <property type="project" value="TreeGrafter"/>
</dbReference>
<dbReference type="Pfam" id="PF00501">
    <property type="entry name" value="AMP-binding"/>
    <property type="match status" value="1"/>
</dbReference>
<dbReference type="GO" id="GO:0005886">
    <property type="term" value="C:plasma membrane"/>
    <property type="evidence" value="ECO:0007669"/>
    <property type="project" value="UniProtKB-SubCell"/>
</dbReference>
<comment type="function">
    <text evidence="19">Acyl-CoA synthetase required for both the import of long chain fatty acids (LCFAs) (C14-C18) and the activation very long chain fatty acids (VLCFAs) (C20-C26) by esterification of the fatty acids into metabolically active CoA-thioesters for subsequent degradation or incorporation into phospholipids. The transport and fatty acyl-CoA synthetase activities are genetically separable and are thus independent activities. Esterifies VLCFAs in the peroxisome matrix. The VLCFAs are actively transported into peroxisomes by a PXA1-PXA2 heterodimeric transporter in the peroxisomal membrane.</text>
</comment>
<evidence type="ECO:0000259" key="24">
    <source>
        <dbReference type="Pfam" id="PF13193"/>
    </source>
</evidence>
<comment type="catalytic activity">
    <reaction evidence="18">
        <text>tetracosanoate + ATP + CoA = tetracosanoyl-CoA + AMP + diphosphate</text>
        <dbReference type="Rhea" id="RHEA:33639"/>
        <dbReference type="ChEBI" id="CHEBI:30616"/>
        <dbReference type="ChEBI" id="CHEBI:31014"/>
        <dbReference type="ChEBI" id="CHEBI:33019"/>
        <dbReference type="ChEBI" id="CHEBI:57287"/>
        <dbReference type="ChEBI" id="CHEBI:65052"/>
        <dbReference type="ChEBI" id="CHEBI:456215"/>
    </reaction>
    <physiologicalReaction direction="left-to-right" evidence="18">
        <dbReference type="Rhea" id="RHEA:33640"/>
    </physiologicalReaction>
</comment>
<keyword evidence="8" id="KW-0276">Fatty acid metabolism</keyword>
<dbReference type="GO" id="GO:0004467">
    <property type="term" value="F:long-chain fatty acid-CoA ligase activity"/>
    <property type="evidence" value="ECO:0007669"/>
    <property type="project" value="UniProtKB-EC"/>
</dbReference>
<evidence type="ECO:0000313" key="26">
    <source>
        <dbReference type="Proteomes" id="UP001353858"/>
    </source>
</evidence>
<evidence type="ECO:0000256" key="21">
    <source>
        <dbReference type="ARBA" id="ARBA00078285"/>
    </source>
</evidence>
<evidence type="ECO:0000256" key="9">
    <source>
        <dbReference type="ARBA" id="ARBA00022840"/>
    </source>
</evidence>
<keyword evidence="3" id="KW-0813">Transport</keyword>
<dbReference type="PANTHER" id="PTHR43107:SF15">
    <property type="entry name" value="FATTY ACID TRANSPORT PROTEIN 3, ISOFORM A"/>
    <property type="match status" value="1"/>
</dbReference>
<feature type="chain" id="PRO_5042938641" description="Very long-chain fatty acid transport protein" evidence="22">
    <location>
        <begin position="18"/>
        <end position="621"/>
    </location>
</feature>
<evidence type="ECO:0000256" key="18">
    <source>
        <dbReference type="ARBA" id="ARBA00048666"/>
    </source>
</evidence>
<evidence type="ECO:0000256" key="19">
    <source>
        <dbReference type="ARBA" id="ARBA00060276"/>
    </source>
</evidence>
<evidence type="ECO:0000256" key="12">
    <source>
        <dbReference type="ARBA" id="ARBA00023136"/>
    </source>
</evidence>
<keyword evidence="10" id="KW-1133">Transmembrane helix</keyword>
<comment type="subcellular location">
    <subcellularLocation>
        <location evidence="1">Cell membrane</location>
        <topology evidence="1">Multi-pass membrane protein</topology>
    </subcellularLocation>
    <subcellularLocation>
        <location evidence="17">Peroxisome membrane</location>
    </subcellularLocation>
</comment>
<evidence type="ECO:0000256" key="17">
    <source>
        <dbReference type="ARBA" id="ARBA00046271"/>
    </source>
</evidence>
<keyword evidence="9" id="KW-0067">ATP-binding</keyword>
<feature type="domain" description="AMP-binding enzyme C-terminal" evidence="24">
    <location>
        <begin position="498"/>
        <end position="573"/>
    </location>
</feature>
<dbReference type="GO" id="GO:0044539">
    <property type="term" value="P:long-chain fatty acid import into cell"/>
    <property type="evidence" value="ECO:0007669"/>
    <property type="project" value="TreeGrafter"/>
</dbReference>
<sequence>MWLIVSLLVLTTAFLSRNKIQRCFYIFMKTYKRDLRGCVAFLKLRIVLWWWEKRNYTIPKLFSRLVESDPDKIALYCEDIAWTYQQVNECSNQIANYFKNQGFKKGDCVALLLENRLEYPCIWLGLSKIGVVTALINTNLMNDPLLHSFNVAKSKAVIFGDNHAKVIENVMNKFKLKLYQLHEAGNEKNVLPGCITLTAELNTISKEDPEEVSTSSRHPVVYIYTSGTTGLPKAAIITHIRFIFMTTAFNFMARLTKNDIIYNPLPLYHTAGGMVGIGQMLIHGQASVIRKKFSASNYWSDCEKYKCTVAQYVGEICRYVLAAPKKEPFNHCVRAIFGNGLKAQIWNEFVKSFNIKEVYEFYGATEGISNIINIDSTPGCIGFIPRYASFLYPMLLIKCDILTGEPLRDNNGFCIKCGVDEPGLVITKINPNHPFQSFKGYADKKATNAKVLENVFSEGDKYFNSGDILVMDEFGYFYFKDRTGDTFRWKGENVSTSEVEAIISNILNLNDAVVYGVEIPNTDGRAGMAAIVDTNNTLDFDALSKGLRENLPSYAIPVFVRVMKSLPITGTYKLKKVDLQNECYDIEKISDQIYFYDNKSKAYTELTKSLYKEIINGRINV</sequence>
<dbReference type="GO" id="GO:0005778">
    <property type="term" value="C:peroxisomal membrane"/>
    <property type="evidence" value="ECO:0007669"/>
    <property type="project" value="UniProtKB-SubCell"/>
</dbReference>
<dbReference type="EC" id="6.2.1.3" evidence="14"/>
<keyword evidence="5" id="KW-0436">Ligase</keyword>
<evidence type="ECO:0000256" key="6">
    <source>
        <dbReference type="ARBA" id="ARBA00022692"/>
    </source>
</evidence>
<name>A0AAN7SR51_9COLE</name>
<dbReference type="Gene3D" id="3.40.50.12780">
    <property type="entry name" value="N-terminal domain of ligase-like"/>
    <property type="match status" value="1"/>
</dbReference>
<evidence type="ECO:0000256" key="22">
    <source>
        <dbReference type="SAM" id="SignalP"/>
    </source>
</evidence>
<proteinExistence type="inferred from homology"/>
<evidence type="ECO:0000256" key="5">
    <source>
        <dbReference type="ARBA" id="ARBA00022598"/>
    </source>
</evidence>
<dbReference type="PANTHER" id="PTHR43107">
    <property type="entry name" value="LONG-CHAIN FATTY ACID TRANSPORT PROTEIN"/>
    <property type="match status" value="1"/>
</dbReference>
<evidence type="ECO:0000256" key="7">
    <source>
        <dbReference type="ARBA" id="ARBA00022741"/>
    </source>
</evidence>
<dbReference type="InterPro" id="IPR020845">
    <property type="entry name" value="AMP-binding_CS"/>
</dbReference>
<evidence type="ECO:0000256" key="20">
    <source>
        <dbReference type="ARBA" id="ARBA00068795"/>
    </source>
</evidence>
<comment type="catalytic activity">
    <reaction evidence="15">
        <text>a very long-chain fatty acid + ATP + CoA = a very long-chain fatty acyl-CoA + AMP + diphosphate</text>
        <dbReference type="Rhea" id="RHEA:54536"/>
        <dbReference type="ChEBI" id="CHEBI:30616"/>
        <dbReference type="ChEBI" id="CHEBI:33019"/>
        <dbReference type="ChEBI" id="CHEBI:57287"/>
        <dbReference type="ChEBI" id="CHEBI:58950"/>
        <dbReference type="ChEBI" id="CHEBI:138261"/>
        <dbReference type="ChEBI" id="CHEBI:456215"/>
    </reaction>
    <physiologicalReaction direction="left-to-right" evidence="15">
        <dbReference type="Rhea" id="RHEA:54537"/>
    </physiologicalReaction>
</comment>
<dbReference type="Proteomes" id="UP001353858">
    <property type="component" value="Unassembled WGS sequence"/>
</dbReference>
<feature type="signal peptide" evidence="22">
    <location>
        <begin position="1"/>
        <end position="17"/>
    </location>
</feature>
<protein>
    <recommendedName>
        <fullName evidence="20">Very long-chain fatty acid transport protein</fullName>
        <ecNumber evidence="14">6.2.1.3</ecNumber>
    </recommendedName>
    <alternativeName>
        <fullName evidence="16">Long-chain-fatty-acid--CoA ligase</fullName>
    </alternativeName>
    <alternativeName>
        <fullName evidence="21">Very-long-chain acyl-CoA synthetase</fullName>
    </alternativeName>
</protein>
<dbReference type="InterPro" id="IPR025110">
    <property type="entry name" value="AMP-bd_C"/>
</dbReference>